<comment type="caution">
    <text evidence="1">The sequence shown here is derived from an EMBL/GenBank/DDBJ whole genome shotgun (WGS) entry which is preliminary data.</text>
</comment>
<dbReference type="Proteomes" id="UP001155483">
    <property type="component" value="Unassembled WGS sequence"/>
</dbReference>
<reference evidence="1" key="2">
    <citation type="submission" date="2023-04" db="EMBL/GenBank/DDBJ databases">
        <title>Paracnuella aquatica gen. nov., sp. nov., a member of the family Chitinophagaceae isolated from a hot spring.</title>
        <authorList>
            <person name="Wang C."/>
        </authorList>
    </citation>
    <scope>NUCLEOTIDE SEQUENCE</scope>
    <source>
        <strain evidence="1">LB-8</strain>
    </source>
</reference>
<accession>A0A9X2XUJ8</accession>
<keyword evidence="2" id="KW-1185">Reference proteome</keyword>
<name>A0A9X2XUJ8_9BACT</name>
<protein>
    <submittedName>
        <fullName evidence="1">Uncharacterized protein</fullName>
    </submittedName>
</protein>
<gene>
    <name evidence="1" type="ORF">OCK74_09305</name>
</gene>
<dbReference type="EMBL" id="JAOTIF010000005">
    <property type="protein sequence ID" value="MCU7549311.1"/>
    <property type="molecule type" value="Genomic_DNA"/>
</dbReference>
<organism evidence="1 2">
    <name type="scientific">Paraflavisolibacter caeni</name>
    <dbReference type="NCBI Taxonomy" id="2982496"/>
    <lineage>
        <taxon>Bacteria</taxon>
        <taxon>Pseudomonadati</taxon>
        <taxon>Bacteroidota</taxon>
        <taxon>Chitinophagia</taxon>
        <taxon>Chitinophagales</taxon>
        <taxon>Chitinophagaceae</taxon>
        <taxon>Paraflavisolibacter</taxon>
    </lineage>
</organism>
<evidence type="ECO:0000313" key="2">
    <source>
        <dbReference type="Proteomes" id="UP001155483"/>
    </source>
</evidence>
<evidence type="ECO:0000313" key="1">
    <source>
        <dbReference type="EMBL" id="MCU7549311.1"/>
    </source>
</evidence>
<dbReference type="RefSeq" id="WP_279296752.1">
    <property type="nucleotide sequence ID" value="NZ_JAOTIF010000005.1"/>
</dbReference>
<reference evidence="1" key="1">
    <citation type="submission" date="2022-09" db="EMBL/GenBank/DDBJ databases">
        <authorList>
            <person name="Yuan C."/>
            <person name="Ke Z."/>
        </authorList>
    </citation>
    <scope>NUCLEOTIDE SEQUENCE</scope>
    <source>
        <strain evidence="1">LB-8</strain>
    </source>
</reference>
<proteinExistence type="predicted"/>
<dbReference type="AlphaFoldDB" id="A0A9X2XUJ8"/>
<sequence>MKAIAAILFLLLLLFHLIGYQLCFSYLQKQADLAMQATLDQQHYNREDLFVLRVPLALPYQTDWKDFERVDGEIKINGKIYKYVERKMEKGELVLLCIPDNHRSLIENTQEDFFKLANNLQTDAPNSSSHGRAVSFYKLIHVFFETSNYDWQADTKKTEPLPGCLPYLFQLPQTVVSFPDQPPDNMPVI</sequence>